<sequence length="91" mass="10651">MLKFVSVRKNTKRRYKSLVQNCQLNYTEHEKITMLQNQMLNIKPKQGKGSEAEIDNMAEAFSSKLEITDISNEKPLKMLKIIGYSQIMIWI</sequence>
<name>A0A9N9MAM8_9CUCU</name>
<evidence type="ECO:0000313" key="1">
    <source>
        <dbReference type="EMBL" id="CAG9760359.1"/>
    </source>
</evidence>
<dbReference type="AlphaFoldDB" id="A0A9N9MAM8"/>
<dbReference type="EMBL" id="OU892277">
    <property type="protein sequence ID" value="CAG9760359.1"/>
    <property type="molecule type" value="Genomic_DNA"/>
</dbReference>
<evidence type="ECO:0000313" key="2">
    <source>
        <dbReference type="Proteomes" id="UP001152799"/>
    </source>
</evidence>
<keyword evidence="2" id="KW-1185">Reference proteome</keyword>
<organism evidence="1 2">
    <name type="scientific">Ceutorhynchus assimilis</name>
    <name type="common">cabbage seed weevil</name>
    <dbReference type="NCBI Taxonomy" id="467358"/>
    <lineage>
        <taxon>Eukaryota</taxon>
        <taxon>Metazoa</taxon>
        <taxon>Ecdysozoa</taxon>
        <taxon>Arthropoda</taxon>
        <taxon>Hexapoda</taxon>
        <taxon>Insecta</taxon>
        <taxon>Pterygota</taxon>
        <taxon>Neoptera</taxon>
        <taxon>Endopterygota</taxon>
        <taxon>Coleoptera</taxon>
        <taxon>Polyphaga</taxon>
        <taxon>Cucujiformia</taxon>
        <taxon>Curculionidae</taxon>
        <taxon>Ceutorhynchinae</taxon>
        <taxon>Ceutorhynchus</taxon>
    </lineage>
</organism>
<accession>A0A9N9MAM8</accession>
<dbReference type="Proteomes" id="UP001152799">
    <property type="component" value="Chromosome 1"/>
</dbReference>
<gene>
    <name evidence="1" type="ORF">CEUTPL_LOCUS1093</name>
</gene>
<protein>
    <submittedName>
        <fullName evidence="1">Uncharacterized protein</fullName>
    </submittedName>
</protein>
<proteinExistence type="predicted"/>
<reference evidence="1" key="1">
    <citation type="submission" date="2022-01" db="EMBL/GenBank/DDBJ databases">
        <authorList>
            <person name="King R."/>
        </authorList>
    </citation>
    <scope>NUCLEOTIDE SEQUENCE</scope>
</reference>